<accession>A0AAD9N403</accession>
<dbReference type="InterPro" id="IPR016186">
    <property type="entry name" value="C-type_lectin-like/link_sf"/>
</dbReference>
<organism evidence="2 3">
    <name type="scientific">Paralvinella palmiformis</name>
    <dbReference type="NCBI Taxonomy" id="53620"/>
    <lineage>
        <taxon>Eukaryota</taxon>
        <taxon>Metazoa</taxon>
        <taxon>Spiralia</taxon>
        <taxon>Lophotrochozoa</taxon>
        <taxon>Annelida</taxon>
        <taxon>Polychaeta</taxon>
        <taxon>Sedentaria</taxon>
        <taxon>Canalipalpata</taxon>
        <taxon>Terebellida</taxon>
        <taxon>Terebelliformia</taxon>
        <taxon>Alvinellidae</taxon>
        <taxon>Paralvinella</taxon>
    </lineage>
</organism>
<name>A0AAD9N403_9ANNE</name>
<feature type="domain" description="C-type lectin" evidence="1">
    <location>
        <begin position="74"/>
        <end position="176"/>
    </location>
</feature>
<gene>
    <name evidence="2" type="ORF">LSH36_296g02014</name>
</gene>
<comment type="caution">
    <text evidence="2">The sequence shown here is derived from an EMBL/GenBank/DDBJ whole genome shotgun (WGS) entry which is preliminary data.</text>
</comment>
<evidence type="ECO:0000313" key="2">
    <source>
        <dbReference type="EMBL" id="KAK2153459.1"/>
    </source>
</evidence>
<evidence type="ECO:0000313" key="3">
    <source>
        <dbReference type="Proteomes" id="UP001208570"/>
    </source>
</evidence>
<dbReference type="Gene3D" id="3.10.100.10">
    <property type="entry name" value="Mannose-Binding Protein A, subunit A"/>
    <property type="match status" value="1"/>
</dbReference>
<sequence>MELPIISSVCKLYRCITTPVFRICRQYLECFSFSVEWIDGNVGMCNLYNGILNSAALLQSTGVTLYKNMKLGTQACQELHPEARLPEPINHIQNQRLNAELLRLNIGYTVLGIYRSNSTEDLRYYSNGQHIQYASWRNDEPDNDSGDEDCVLGFVGQRALLWVTYQCWFRVFTLCEV</sequence>
<reference evidence="2" key="1">
    <citation type="journal article" date="2023" name="Mol. Biol. Evol.">
        <title>Third-Generation Sequencing Reveals the Adaptive Role of the Epigenome in Three Deep-Sea Polychaetes.</title>
        <authorList>
            <person name="Perez M."/>
            <person name="Aroh O."/>
            <person name="Sun Y."/>
            <person name="Lan Y."/>
            <person name="Juniper S.K."/>
            <person name="Young C.R."/>
            <person name="Angers B."/>
            <person name="Qian P.Y."/>
        </authorList>
    </citation>
    <scope>NUCLEOTIDE SEQUENCE</scope>
    <source>
        <strain evidence="2">P08H-3</strain>
    </source>
</reference>
<dbReference type="AlphaFoldDB" id="A0AAD9N403"/>
<evidence type="ECO:0000259" key="1">
    <source>
        <dbReference type="PROSITE" id="PS50041"/>
    </source>
</evidence>
<dbReference type="InterPro" id="IPR016187">
    <property type="entry name" value="CTDL_fold"/>
</dbReference>
<dbReference type="SUPFAM" id="SSF56436">
    <property type="entry name" value="C-type lectin-like"/>
    <property type="match status" value="1"/>
</dbReference>
<dbReference type="PROSITE" id="PS50041">
    <property type="entry name" value="C_TYPE_LECTIN_2"/>
    <property type="match status" value="1"/>
</dbReference>
<dbReference type="InterPro" id="IPR001304">
    <property type="entry name" value="C-type_lectin-like"/>
</dbReference>
<proteinExistence type="predicted"/>
<keyword evidence="3" id="KW-1185">Reference proteome</keyword>
<dbReference type="EMBL" id="JAODUP010000296">
    <property type="protein sequence ID" value="KAK2153459.1"/>
    <property type="molecule type" value="Genomic_DNA"/>
</dbReference>
<protein>
    <recommendedName>
        <fullName evidence="1">C-type lectin domain-containing protein</fullName>
    </recommendedName>
</protein>
<dbReference type="Proteomes" id="UP001208570">
    <property type="component" value="Unassembled WGS sequence"/>
</dbReference>